<dbReference type="AlphaFoldDB" id="A0A833GYM9"/>
<dbReference type="GO" id="GO:0008168">
    <property type="term" value="F:methyltransferase activity"/>
    <property type="evidence" value="ECO:0007669"/>
    <property type="project" value="UniProtKB-KW"/>
</dbReference>
<accession>A0A833GYM9</accession>
<keyword evidence="2" id="KW-0808">Transferase</keyword>
<dbReference type="PANTHER" id="PTHR43861">
    <property type="entry name" value="TRANS-ACONITATE 2-METHYLTRANSFERASE-RELATED"/>
    <property type="match status" value="1"/>
</dbReference>
<dbReference type="GO" id="GO:0032259">
    <property type="term" value="P:methylation"/>
    <property type="evidence" value="ECO:0007669"/>
    <property type="project" value="UniProtKB-KW"/>
</dbReference>
<dbReference type="InterPro" id="IPR029063">
    <property type="entry name" value="SAM-dependent_MTases_sf"/>
</dbReference>
<evidence type="ECO:0000259" key="1">
    <source>
        <dbReference type="Pfam" id="PF13847"/>
    </source>
</evidence>
<reference evidence="2 3" key="1">
    <citation type="submission" date="2019-10" db="EMBL/GenBank/DDBJ databases">
        <title>Extracellular Electron Transfer in a Candidatus Methanoperedens spp. Enrichment Culture.</title>
        <authorList>
            <person name="Berger S."/>
            <person name="Rangel Shaw D."/>
            <person name="Berben T."/>
            <person name="In 'T Zandt M."/>
            <person name="Frank J."/>
            <person name="Reimann J."/>
            <person name="Jetten M.S.M."/>
            <person name="Welte C.U."/>
        </authorList>
    </citation>
    <scope>NUCLEOTIDE SEQUENCE [LARGE SCALE GENOMIC DNA]</scope>
    <source>
        <strain evidence="2">SB12</strain>
    </source>
</reference>
<evidence type="ECO:0000313" key="3">
    <source>
        <dbReference type="Proteomes" id="UP000460298"/>
    </source>
</evidence>
<dbReference type="CDD" id="cd02440">
    <property type="entry name" value="AdoMet_MTases"/>
    <property type="match status" value="1"/>
</dbReference>
<dbReference type="SUPFAM" id="SSF53335">
    <property type="entry name" value="S-adenosyl-L-methionine-dependent methyltransferases"/>
    <property type="match status" value="1"/>
</dbReference>
<feature type="domain" description="Methyltransferase" evidence="1">
    <location>
        <begin position="17"/>
        <end position="151"/>
    </location>
</feature>
<dbReference type="Proteomes" id="UP000460298">
    <property type="component" value="Unassembled WGS sequence"/>
</dbReference>
<evidence type="ECO:0000313" key="2">
    <source>
        <dbReference type="EMBL" id="KAB2929963.1"/>
    </source>
</evidence>
<name>A0A833GYM9_9LEPT</name>
<dbReference type="InterPro" id="IPR025714">
    <property type="entry name" value="Methyltranfer_dom"/>
</dbReference>
<protein>
    <submittedName>
        <fullName evidence="2">Methyltransferase domain-containing protein</fullName>
    </submittedName>
</protein>
<comment type="caution">
    <text evidence="2">The sequence shown here is derived from an EMBL/GenBank/DDBJ whole genome shotgun (WGS) entry which is preliminary data.</text>
</comment>
<dbReference type="Pfam" id="PF13847">
    <property type="entry name" value="Methyltransf_31"/>
    <property type="match status" value="1"/>
</dbReference>
<keyword evidence="2" id="KW-0489">Methyltransferase</keyword>
<dbReference type="EMBL" id="WBUI01000024">
    <property type="protein sequence ID" value="KAB2929963.1"/>
    <property type="molecule type" value="Genomic_DNA"/>
</dbReference>
<dbReference type="Gene3D" id="3.40.50.150">
    <property type="entry name" value="Vaccinia Virus protein VP39"/>
    <property type="match status" value="1"/>
</dbReference>
<sequence>MQRSNTITTRFLREAGIDEGMKVLEIGCGNGEVTSVLASLVGPSGTVLAVDRSEAPLVAARNRLDAAGLTAVSFLQRDVNELTESSDLSGLAEYEFDALVGRRVLMYLPDPAAVLRRLKPLLRPQGLVVFEESDTTMVPGSKESLPLHDRCMEWLRETLRNEGANIHMGFDLPSVYLAAGYSVEGVSAEAIVQGQGTQFLLADLVRMMVPRIVKAEVATEAEIDIDNLTERMVQELRPGVVYISDMTFCVKGRSKPVSGTIRESPL</sequence>
<organism evidence="2 3">
    <name type="scientific">Leptonema illini</name>
    <dbReference type="NCBI Taxonomy" id="183"/>
    <lineage>
        <taxon>Bacteria</taxon>
        <taxon>Pseudomonadati</taxon>
        <taxon>Spirochaetota</taxon>
        <taxon>Spirochaetia</taxon>
        <taxon>Leptospirales</taxon>
        <taxon>Leptospiraceae</taxon>
        <taxon>Leptonema</taxon>
    </lineage>
</organism>
<gene>
    <name evidence="2" type="ORF">F9K24_18190</name>
</gene>
<proteinExistence type="predicted"/>